<dbReference type="InterPro" id="IPR050593">
    <property type="entry name" value="LovG"/>
</dbReference>
<dbReference type="Proteomes" id="UP000285060">
    <property type="component" value="Unassembled WGS sequence"/>
</dbReference>
<dbReference type="GO" id="GO:0005737">
    <property type="term" value="C:cytoplasm"/>
    <property type="evidence" value="ECO:0007669"/>
    <property type="project" value="TreeGrafter"/>
</dbReference>
<dbReference type="PANTHER" id="PTHR48070:SF6">
    <property type="entry name" value="ESTERASE OVCA2"/>
    <property type="match status" value="1"/>
</dbReference>
<dbReference type="AlphaFoldDB" id="A0A3R6Z5P8"/>
<evidence type="ECO:0000313" key="3">
    <source>
        <dbReference type="EMBL" id="RHY30958.1"/>
    </source>
</evidence>
<dbReference type="PANTHER" id="PTHR48070">
    <property type="entry name" value="ESTERASE OVCA2"/>
    <property type="match status" value="1"/>
</dbReference>
<dbReference type="SUPFAM" id="SSF53474">
    <property type="entry name" value="alpha/beta-Hydrolases"/>
    <property type="match status" value="1"/>
</dbReference>
<dbReference type="GO" id="GO:0005634">
    <property type="term" value="C:nucleus"/>
    <property type="evidence" value="ECO:0007669"/>
    <property type="project" value="TreeGrafter"/>
</dbReference>
<dbReference type="Pfam" id="PF03959">
    <property type="entry name" value="FSH1"/>
    <property type="match status" value="1"/>
</dbReference>
<keyword evidence="4" id="KW-1185">Reference proteome</keyword>
<proteinExistence type="predicted"/>
<dbReference type="GO" id="GO:0016787">
    <property type="term" value="F:hydrolase activity"/>
    <property type="evidence" value="ECO:0007669"/>
    <property type="project" value="UniProtKB-KW"/>
</dbReference>
<keyword evidence="1" id="KW-0378">Hydrolase</keyword>
<feature type="domain" description="Serine hydrolase" evidence="2">
    <location>
        <begin position="155"/>
        <end position="343"/>
    </location>
</feature>
<reference evidence="3 4" key="1">
    <citation type="submission" date="2018-08" db="EMBL/GenBank/DDBJ databases">
        <title>Aphanomyces genome sequencing and annotation.</title>
        <authorList>
            <person name="Minardi D."/>
            <person name="Oidtmann B."/>
            <person name="Van Der Giezen M."/>
            <person name="Studholme D.J."/>
        </authorList>
    </citation>
    <scope>NUCLEOTIDE SEQUENCE [LARGE SCALE GENOMIC DNA]</scope>
    <source>
        <strain evidence="3 4">NJM0002</strain>
    </source>
</reference>
<organism evidence="3 4">
    <name type="scientific">Aphanomyces invadans</name>
    <dbReference type="NCBI Taxonomy" id="157072"/>
    <lineage>
        <taxon>Eukaryota</taxon>
        <taxon>Sar</taxon>
        <taxon>Stramenopiles</taxon>
        <taxon>Oomycota</taxon>
        <taxon>Saprolegniomycetes</taxon>
        <taxon>Saprolegniales</taxon>
        <taxon>Verrucalvaceae</taxon>
        <taxon>Aphanomyces</taxon>
    </lineage>
</organism>
<evidence type="ECO:0000313" key="4">
    <source>
        <dbReference type="Proteomes" id="UP000285060"/>
    </source>
</evidence>
<evidence type="ECO:0000259" key="2">
    <source>
        <dbReference type="Pfam" id="PF03959"/>
    </source>
</evidence>
<evidence type="ECO:0000256" key="1">
    <source>
        <dbReference type="ARBA" id="ARBA00022801"/>
    </source>
</evidence>
<dbReference type="VEuPathDB" id="FungiDB:H310_08431"/>
<dbReference type="InterPro" id="IPR005645">
    <property type="entry name" value="FSH-like_dom"/>
</dbReference>
<gene>
    <name evidence="3" type="ORF">DYB32_003887</name>
</gene>
<protein>
    <recommendedName>
        <fullName evidence="2">Serine hydrolase domain-containing protein</fullName>
    </recommendedName>
</protein>
<name>A0A3R6Z5P8_9STRA</name>
<comment type="caution">
    <text evidence="3">The sequence shown here is derived from an EMBL/GenBank/DDBJ whole genome shotgun (WGS) entry which is preliminary data.</text>
</comment>
<dbReference type="EMBL" id="QUSY01000259">
    <property type="protein sequence ID" value="RHY30958.1"/>
    <property type="molecule type" value="Genomic_DNA"/>
</dbReference>
<accession>A0A3R6Z5P8</accession>
<dbReference type="Gene3D" id="3.40.50.1820">
    <property type="entry name" value="alpha/beta hydrolase"/>
    <property type="match status" value="1"/>
</dbReference>
<dbReference type="InterPro" id="IPR029058">
    <property type="entry name" value="AB_hydrolase_fold"/>
</dbReference>
<sequence>MSLVDHFKKKKVKRSRGSMMRSTALDVADVSALAAFDLCLSSLQVAAEKRDAKFMIPPTPLGSPIHTTRIAKRARFPSTDEEAAVGVADGDAESTALVILSSRLEGELDRLQNREWKRTKNSHQHLGFYAITSAFHRALAERNAAAQALDGRHIMRLLCLHGMFQNSAVFRSKTEHLLQYLPRGVELVYLDGPINLVPKAVTKPIDTSDFRAWWNPQDGVNVQTQRQVINYVANAVSKGGPIDGLVGFSQGASLASWLCSEVAQEDLDWSPSVAIFLGGYVNPKDGIFARGLVPDVRSFHVSGMSDRVVPASKSEELAALFEQGTHPHLVSRHSHAQGHIVPKCDGSMLALQSFLQTPAVAATEMPDLIDMEYRVRMSLG</sequence>